<reference evidence="1" key="1">
    <citation type="submission" date="2023-07" db="EMBL/GenBank/DDBJ databases">
        <authorList>
            <consortium name="CYATHOMIX"/>
        </authorList>
    </citation>
    <scope>NUCLEOTIDE SEQUENCE</scope>
    <source>
        <strain evidence="1">N/A</strain>
    </source>
</reference>
<accession>A0AA36H4Y0</accession>
<dbReference type="AlphaFoldDB" id="A0AA36H4Y0"/>
<proteinExistence type="predicted"/>
<sequence>MQETPLVVLKLFKAQPAGRDSPDRGLWRVIRIATTGANAMEYTAPKAYMKLNCEYDTERISSDLNR</sequence>
<protein>
    <submittedName>
        <fullName evidence="1">Uncharacterized protein</fullName>
    </submittedName>
</protein>
<evidence type="ECO:0000313" key="1">
    <source>
        <dbReference type="EMBL" id="CAJ0603851.1"/>
    </source>
</evidence>
<gene>
    <name evidence="1" type="ORF">CYNAS_LOCUS15834</name>
</gene>
<dbReference type="EMBL" id="CATQJL010000305">
    <property type="protein sequence ID" value="CAJ0603851.1"/>
    <property type="molecule type" value="Genomic_DNA"/>
</dbReference>
<dbReference type="Proteomes" id="UP001176961">
    <property type="component" value="Unassembled WGS sequence"/>
</dbReference>
<comment type="caution">
    <text evidence="1">The sequence shown here is derived from an EMBL/GenBank/DDBJ whole genome shotgun (WGS) entry which is preliminary data.</text>
</comment>
<keyword evidence="2" id="KW-1185">Reference proteome</keyword>
<name>A0AA36H4Y0_CYLNA</name>
<organism evidence="1 2">
    <name type="scientific">Cylicocyclus nassatus</name>
    <name type="common">Nematode worm</name>
    <dbReference type="NCBI Taxonomy" id="53992"/>
    <lineage>
        <taxon>Eukaryota</taxon>
        <taxon>Metazoa</taxon>
        <taxon>Ecdysozoa</taxon>
        <taxon>Nematoda</taxon>
        <taxon>Chromadorea</taxon>
        <taxon>Rhabditida</taxon>
        <taxon>Rhabditina</taxon>
        <taxon>Rhabditomorpha</taxon>
        <taxon>Strongyloidea</taxon>
        <taxon>Strongylidae</taxon>
        <taxon>Cylicocyclus</taxon>
    </lineage>
</organism>
<evidence type="ECO:0000313" key="2">
    <source>
        <dbReference type="Proteomes" id="UP001176961"/>
    </source>
</evidence>